<feature type="domain" description="Trs120/TRAPPC9 first Ig-like" evidence="3">
    <location>
        <begin position="607"/>
        <end position="701"/>
    </location>
</feature>
<dbReference type="InterPro" id="IPR013935">
    <property type="entry name" value="Trs120_TRAPPC9"/>
</dbReference>
<proteinExistence type="predicted"/>
<dbReference type="PANTHER" id="PTHR21512:SF5">
    <property type="entry name" value="TRAFFICKING PROTEIN PARTICLE COMPLEX SUBUNIT 9"/>
    <property type="match status" value="1"/>
</dbReference>
<dbReference type="Pfam" id="PF26251">
    <property type="entry name" value="TPR_TRAPPC9-Trs120"/>
    <property type="match status" value="1"/>
</dbReference>
<feature type="domain" description="Trs120/TRAPPC9 TPR region" evidence="2">
    <location>
        <begin position="391"/>
        <end position="559"/>
    </location>
</feature>
<dbReference type="InterPro" id="IPR058564">
    <property type="entry name" value="TPR_TRAPPC9_Trs120"/>
</dbReference>
<evidence type="ECO:0000256" key="1">
    <source>
        <dbReference type="SAM" id="MobiDB-lite"/>
    </source>
</evidence>
<sequence length="716" mass="77340">MAAAANSPATAMWCVFDGCIAAADTEVRRRPYHRNCGCALHRSSGGGGGCGGACSSRLSYATAVDKRSQYYPPRLHLSSSSFSSHSCTFASFAFSSPPRFSIKNGAGREHGDDVDDPDRGGGGGGAIPAGRLREYAAAVGRHARVELSALASFYSEQQKSPFAHQPWDSGALRLRFVLGGSPPSPWEDFQSHRKILAVLALCHCPASPTSTSSPTTSPPPAGPTPTPSPAAASPSSPPTPSYDMHRLSQKASSSYNLETDTLREEKRDDIVLFPPSDVQKMEFHMLTMVQDLAASLLMEFEKCVLRTESAGTILKTPLDSQSSLGSEEVDRTGGRDPILEEEVKYRYYTVIQLYRRAFIQDNAQRVSTVSFELEAALKLARYLCRTELAKEVVELLMGAADGAKSLVDANDRLILYVEIARLFGTLGYQRKAAFFSRQVAQLYLQQDSASAAISAMQVLTMTTNAYHVQSRRTNPKLHAPAQELGTSHGDGKKMQPQSVVSLFESQWSSLQMVLLREILVSSVRAGDPLSAWSAAARLLRSFYPLITPAGQSGLASSLANSADRLPVGTRCADPALPFIRLHSFPLHPSQMDIIKRNPLKKEWWTGSAPSGPFIYTPFSKGGTTDNSKEEITWVVGEPVQVLVELANPCSFDLVVESIYLSVHSGNFDAFPVSVNLPPNTAKVILLSGIPTKVGPISIPGALFIASVSSQNTYLGT</sequence>
<feature type="region of interest" description="Disordered" evidence="1">
    <location>
        <begin position="473"/>
        <end position="493"/>
    </location>
</feature>
<gene>
    <name evidence="4" type="ORF">CB5_LOCUS11003</name>
</gene>
<feature type="region of interest" description="Disordered" evidence="1">
    <location>
        <begin position="104"/>
        <end position="127"/>
    </location>
</feature>
<dbReference type="InterPro" id="IPR058565">
    <property type="entry name" value="Ig_TRAPPC9_Trs120_1st"/>
</dbReference>
<evidence type="ECO:0000313" key="4">
    <source>
        <dbReference type="EMBL" id="CAD1827792.1"/>
    </source>
</evidence>
<evidence type="ECO:0000259" key="3">
    <source>
        <dbReference type="Pfam" id="PF26254"/>
    </source>
</evidence>
<protein>
    <recommendedName>
        <fullName evidence="5">Trafficking protein particle complex II-specific subunit 120 homolog</fullName>
    </recommendedName>
</protein>
<dbReference type="EMBL" id="LR862146">
    <property type="protein sequence ID" value="CAD1827792.1"/>
    <property type="molecule type" value="Genomic_DNA"/>
</dbReference>
<organism evidence="4">
    <name type="scientific">Ananas comosus var. bracteatus</name>
    <name type="common">red pineapple</name>
    <dbReference type="NCBI Taxonomy" id="296719"/>
    <lineage>
        <taxon>Eukaryota</taxon>
        <taxon>Viridiplantae</taxon>
        <taxon>Streptophyta</taxon>
        <taxon>Embryophyta</taxon>
        <taxon>Tracheophyta</taxon>
        <taxon>Spermatophyta</taxon>
        <taxon>Magnoliopsida</taxon>
        <taxon>Liliopsida</taxon>
        <taxon>Poales</taxon>
        <taxon>Bromeliaceae</taxon>
        <taxon>Bromelioideae</taxon>
        <taxon>Ananas</taxon>
    </lineage>
</organism>
<dbReference type="PANTHER" id="PTHR21512">
    <property type="entry name" value="TRAFFICKING PROTEIN PARTICLE COMPLEX SUBUNIT 9"/>
    <property type="match status" value="1"/>
</dbReference>
<feature type="region of interest" description="Disordered" evidence="1">
    <location>
        <begin position="207"/>
        <end position="256"/>
    </location>
</feature>
<reference evidence="4" key="1">
    <citation type="submission" date="2020-07" db="EMBL/GenBank/DDBJ databases">
        <authorList>
            <person name="Lin J."/>
        </authorList>
    </citation>
    <scope>NUCLEOTIDE SEQUENCE</scope>
</reference>
<name>A0A6V7PAB8_ANACO</name>
<dbReference type="GO" id="GO:0005802">
    <property type="term" value="C:trans-Golgi network"/>
    <property type="evidence" value="ECO:0007669"/>
    <property type="project" value="TreeGrafter"/>
</dbReference>
<accession>A0A6V7PAB8</accession>
<evidence type="ECO:0008006" key="5">
    <source>
        <dbReference type="Google" id="ProtNLM"/>
    </source>
</evidence>
<evidence type="ECO:0000259" key="2">
    <source>
        <dbReference type="Pfam" id="PF26251"/>
    </source>
</evidence>
<feature type="compositionally biased region" description="Pro residues" evidence="1">
    <location>
        <begin position="216"/>
        <end position="228"/>
    </location>
</feature>
<dbReference type="AlphaFoldDB" id="A0A6V7PAB8"/>
<dbReference type="Pfam" id="PF26254">
    <property type="entry name" value="Ig_TRAPPC9-Trs120_1st"/>
    <property type="match status" value="1"/>
</dbReference>